<dbReference type="AlphaFoldDB" id="A0A9N9RUT4"/>
<keyword evidence="4" id="KW-0653">Protein transport</keyword>
<dbReference type="InterPro" id="IPR036259">
    <property type="entry name" value="MFS_trans_sf"/>
</dbReference>
<reference evidence="8" key="1">
    <citation type="submission" date="2022-01" db="EMBL/GenBank/DDBJ databases">
        <authorList>
            <person name="King R."/>
        </authorList>
    </citation>
    <scope>NUCLEOTIDE SEQUENCE</scope>
</reference>
<dbReference type="EMBL" id="OU895878">
    <property type="protein sequence ID" value="CAG9803669.1"/>
    <property type="molecule type" value="Genomic_DNA"/>
</dbReference>
<sequence>MLESTDTIVEKKRRFPKSIPFILILSLLERVSSIGSSSILLLYLYTKLNFDQATSTALFHTNEFLAYFFPIFGAIIAESYFGIFKTLLAGSILFFTGTAIVAIGAVEFLNLPVISLTIFGLFMAVVGMGFLRGNITAFGGNQYKLPEEQNSLQLFFSYQIMFIKGGALVSRIFSPVMRQDVKCFGANDCYPFAFGFTSIMMLLAFLTILAGRPFYSHRKVTDNVFKKICGCVIYSLKEKLFMGSKIKRDHWLDYADTQYEKGLIEDTKKIVRILKLFSPIPFYWAVYMQQSSRWIFQATRMDGDLGFYQIKPDQMIAFNPMSCIFLMPLCNYLIYPLLTKFKIGGLLSKITIGGFICCSAFVIAIIIELKIQNSDHPISMLWLVPQFVVISLSENFFFVALLNFAYTEGPASMKSIMTACVFTTIAIGNIMVTLISGAKIFSSQVYEFTFFLVILFIAVILFSILAAKFRKSQRNESATCVN</sequence>
<organism evidence="8 9">
    <name type="scientific">Chironomus riparius</name>
    <dbReference type="NCBI Taxonomy" id="315576"/>
    <lineage>
        <taxon>Eukaryota</taxon>
        <taxon>Metazoa</taxon>
        <taxon>Ecdysozoa</taxon>
        <taxon>Arthropoda</taxon>
        <taxon>Hexapoda</taxon>
        <taxon>Insecta</taxon>
        <taxon>Pterygota</taxon>
        <taxon>Neoptera</taxon>
        <taxon>Endopterygota</taxon>
        <taxon>Diptera</taxon>
        <taxon>Nematocera</taxon>
        <taxon>Chironomoidea</taxon>
        <taxon>Chironomidae</taxon>
        <taxon>Chironominae</taxon>
        <taxon>Chironomus</taxon>
    </lineage>
</organism>
<dbReference type="PANTHER" id="PTHR11654">
    <property type="entry name" value="OLIGOPEPTIDE TRANSPORTER-RELATED"/>
    <property type="match status" value="1"/>
</dbReference>
<keyword evidence="4" id="KW-0571">Peptide transport</keyword>
<feature type="transmembrane region" description="Helical" evidence="7">
    <location>
        <begin position="88"/>
        <end position="106"/>
    </location>
</feature>
<name>A0A9N9RUT4_9DIPT</name>
<feature type="transmembrane region" description="Helical" evidence="7">
    <location>
        <begin position="152"/>
        <end position="173"/>
    </location>
</feature>
<dbReference type="SUPFAM" id="SSF103473">
    <property type="entry name" value="MFS general substrate transporter"/>
    <property type="match status" value="1"/>
</dbReference>
<comment type="subcellular location">
    <subcellularLocation>
        <location evidence="1">Membrane</location>
        <topology evidence="1">Multi-pass membrane protein</topology>
    </subcellularLocation>
</comment>
<feature type="transmembrane region" description="Helical" evidence="7">
    <location>
        <begin position="448"/>
        <end position="467"/>
    </location>
</feature>
<evidence type="ECO:0000256" key="5">
    <source>
        <dbReference type="ARBA" id="ARBA00022989"/>
    </source>
</evidence>
<feature type="transmembrane region" description="Helical" evidence="7">
    <location>
        <begin position="316"/>
        <end position="334"/>
    </location>
</feature>
<evidence type="ECO:0000256" key="2">
    <source>
        <dbReference type="ARBA" id="ARBA00005982"/>
    </source>
</evidence>
<gene>
    <name evidence="8" type="ORF">CHIRRI_LOCUS6568</name>
</gene>
<dbReference type="GO" id="GO:0016020">
    <property type="term" value="C:membrane"/>
    <property type="evidence" value="ECO:0007669"/>
    <property type="project" value="UniProtKB-SubCell"/>
</dbReference>
<evidence type="ECO:0000256" key="3">
    <source>
        <dbReference type="ARBA" id="ARBA00022692"/>
    </source>
</evidence>
<dbReference type="GO" id="GO:0022857">
    <property type="term" value="F:transmembrane transporter activity"/>
    <property type="evidence" value="ECO:0007669"/>
    <property type="project" value="InterPro"/>
</dbReference>
<evidence type="ECO:0000256" key="1">
    <source>
        <dbReference type="ARBA" id="ARBA00004141"/>
    </source>
</evidence>
<feature type="transmembrane region" description="Helical" evidence="7">
    <location>
        <begin position="21"/>
        <end position="44"/>
    </location>
</feature>
<evidence type="ECO:0000256" key="7">
    <source>
        <dbReference type="SAM" id="Phobius"/>
    </source>
</evidence>
<keyword evidence="6 7" id="KW-0472">Membrane</keyword>
<evidence type="ECO:0000313" key="9">
    <source>
        <dbReference type="Proteomes" id="UP001153620"/>
    </source>
</evidence>
<accession>A0A9N9RUT4</accession>
<feature type="transmembrane region" description="Helical" evidence="7">
    <location>
        <begin position="379"/>
        <end position="404"/>
    </location>
</feature>
<proteinExistence type="inferred from homology"/>
<keyword evidence="3 7" id="KW-0812">Transmembrane</keyword>
<dbReference type="Proteomes" id="UP001153620">
    <property type="component" value="Chromosome 2"/>
</dbReference>
<keyword evidence="5 7" id="KW-1133">Transmembrane helix</keyword>
<reference evidence="8" key="2">
    <citation type="submission" date="2022-10" db="EMBL/GenBank/DDBJ databases">
        <authorList>
            <consortium name="ENA_rothamsted_submissions"/>
            <consortium name="culmorum"/>
            <person name="King R."/>
        </authorList>
    </citation>
    <scope>NUCLEOTIDE SEQUENCE</scope>
</reference>
<dbReference type="InterPro" id="IPR000109">
    <property type="entry name" value="POT_fam"/>
</dbReference>
<dbReference type="OrthoDB" id="7785950at2759"/>
<dbReference type="GO" id="GO:0015833">
    <property type="term" value="P:peptide transport"/>
    <property type="evidence" value="ECO:0007669"/>
    <property type="project" value="UniProtKB-KW"/>
</dbReference>
<feature type="transmembrane region" description="Helical" evidence="7">
    <location>
        <begin position="64"/>
        <end position="81"/>
    </location>
</feature>
<keyword evidence="4" id="KW-0813">Transport</keyword>
<feature type="transmembrane region" description="Helical" evidence="7">
    <location>
        <begin position="193"/>
        <end position="211"/>
    </location>
</feature>
<comment type="similarity">
    <text evidence="2">Belongs to the major facilitator superfamily. Proton-dependent oligopeptide transporter (POT/PTR) (TC 2.A.17) family.</text>
</comment>
<evidence type="ECO:0000256" key="4">
    <source>
        <dbReference type="ARBA" id="ARBA00022856"/>
    </source>
</evidence>
<feature type="transmembrane region" description="Helical" evidence="7">
    <location>
        <begin position="276"/>
        <end position="296"/>
    </location>
</feature>
<keyword evidence="9" id="KW-1185">Reference proteome</keyword>
<dbReference type="Gene3D" id="1.20.1250.20">
    <property type="entry name" value="MFS general substrate transporter like domains"/>
    <property type="match status" value="1"/>
</dbReference>
<feature type="transmembrane region" description="Helical" evidence="7">
    <location>
        <begin position="416"/>
        <end position="436"/>
    </location>
</feature>
<protein>
    <submittedName>
        <fullName evidence="8">Uncharacterized protein</fullName>
    </submittedName>
</protein>
<dbReference type="Pfam" id="PF00854">
    <property type="entry name" value="PTR2"/>
    <property type="match status" value="1"/>
</dbReference>
<evidence type="ECO:0000313" key="8">
    <source>
        <dbReference type="EMBL" id="CAG9803669.1"/>
    </source>
</evidence>
<feature type="transmembrane region" description="Helical" evidence="7">
    <location>
        <begin position="346"/>
        <end position="367"/>
    </location>
</feature>
<feature type="transmembrane region" description="Helical" evidence="7">
    <location>
        <begin position="112"/>
        <end position="131"/>
    </location>
</feature>
<evidence type="ECO:0000256" key="6">
    <source>
        <dbReference type="ARBA" id="ARBA00023136"/>
    </source>
</evidence>